<evidence type="ECO:0000256" key="1">
    <source>
        <dbReference type="ARBA" id="ARBA00000085"/>
    </source>
</evidence>
<dbReference type="GO" id="GO:0000155">
    <property type="term" value="F:phosphorelay sensor kinase activity"/>
    <property type="evidence" value="ECO:0007669"/>
    <property type="project" value="InterPro"/>
</dbReference>
<dbReference type="EC" id="2.7.13.3" evidence="3"/>
<dbReference type="SMART" id="SM00448">
    <property type="entry name" value="REC"/>
    <property type="match status" value="1"/>
</dbReference>
<dbReference type="InterPro" id="IPR005467">
    <property type="entry name" value="His_kinase_dom"/>
</dbReference>
<evidence type="ECO:0000313" key="14">
    <source>
        <dbReference type="EMBL" id="MVQ31361.1"/>
    </source>
</evidence>
<dbReference type="PROSITE" id="PS50113">
    <property type="entry name" value="PAC"/>
    <property type="match status" value="1"/>
</dbReference>
<keyword evidence="8" id="KW-0472">Membrane</keyword>
<gene>
    <name evidence="14" type="ORF">GON04_18030</name>
</gene>
<feature type="domain" description="Response regulatory" evidence="12">
    <location>
        <begin position="603"/>
        <end position="719"/>
    </location>
</feature>
<dbReference type="PROSITE" id="PS50109">
    <property type="entry name" value="HIS_KIN"/>
    <property type="match status" value="1"/>
</dbReference>
<dbReference type="PRINTS" id="PR00344">
    <property type="entry name" value="BCTRLSENSOR"/>
</dbReference>
<dbReference type="SMART" id="SM00388">
    <property type="entry name" value="HisKA"/>
    <property type="match status" value="1"/>
</dbReference>
<dbReference type="InterPro" id="IPR036097">
    <property type="entry name" value="HisK_dim/P_sf"/>
</dbReference>
<evidence type="ECO:0000259" key="13">
    <source>
        <dbReference type="PROSITE" id="PS50113"/>
    </source>
</evidence>
<evidence type="ECO:0000256" key="3">
    <source>
        <dbReference type="ARBA" id="ARBA00012438"/>
    </source>
</evidence>
<evidence type="ECO:0000259" key="11">
    <source>
        <dbReference type="PROSITE" id="PS50109"/>
    </source>
</evidence>
<proteinExistence type="predicted"/>
<evidence type="ECO:0000256" key="8">
    <source>
        <dbReference type="ARBA" id="ARBA00023136"/>
    </source>
</evidence>
<dbReference type="Gene3D" id="3.30.565.10">
    <property type="entry name" value="Histidine kinase-like ATPase, C-terminal domain"/>
    <property type="match status" value="1"/>
</dbReference>
<dbReference type="InterPro" id="IPR035965">
    <property type="entry name" value="PAS-like_dom_sf"/>
</dbReference>
<feature type="modified residue" description="4-aspartylphosphate" evidence="9">
    <location>
        <position position="652"/>
    </location>
</feature>
<dbReference type="SMART" id="SM00387">
    <property type="entry name" value="HATPase_c"/>
    <property type="match status" value="1"/>
</dbReference>
<keyword evidence="7" id="KW-0902">Two-component regulatory system</keyword>
<dbReference type="PROSITE" id="PS50110">
    <property type="entry name" value="RESPONSE_REGULATORY"/>
    <property type="match status" value="1"/>
</dbReference>
<name>A0A6N8IWL7_9BURK</name>
<evidence type="ECO:0000256" key="9">
    <source>
        <dbReference type="PROSITE-ProRule" id="PRU00169"/>
    </source>
</evidence>
<feature type="region of interest" description="Disordered" evidence="10">
    <location>
        <begin position="1"/>
        <end position="61"/>
    </location>
</feature>
<keyword evidence="6" id="KW-0418">Kinase</keyword>
<keyword evidence="5" id="KW-0808">Transferase</keyword>
<dbReference type="Pfam" id="PF00512">
    <property type="entry name" value="HisKA"/>
    <property type="match status" value="1"/>
</dbReference>
<dbReference type="AlphaFoldDB" id="A0A6N8IWL7"/>
<dbReference type="GO" id="GO:0005886">
    <property type="term" value="C:plasma membrane"/>
    <property type="evidence" value="ECO:0007669"/>
    <property type="project" value="UniProtKB-SubCell"/>
</dbReference>
<dbReference type="SUPFAM" id="SSF47384">
    <property type="entry name" value="Homodimeric domain of signal transducing histidine kinase"/>
    <property type="match status" value="1"/>
</dbReference>
<dbReference type="CDD" id="cd17580">
    <property type="entry name" value="REC_2_DhkD-like"/>
    <property type="match status" value="1"/>
</dbReference>
<dbReference type="Gene3D" id="3.30.450.20">
    <property type="entry name" value="PAS domain"/>
    <property type="match status" value="2"/>
</dbReference>
<sequence>MQLDSDPSVESGRPVLHLAARFPTHRGRRAGGPNPRDMSSSPSGVKQLPQHPTIPSTGSASPVMSRLLESTDWSATPLGPPGSWPPGLRLAISICLSSRFPMFLWWGPSLVNIYNDAYIPILGKRHPEAFGRPAREIWHEIWDVLGPEQVAVMERGEATWNERVLLVMERNGFTEETWFTWSYSPIHLEDGSIGGLFCACTEETASVLAERERDRLVREAQSAAQTLQAWFDNAPGFVALLRGPEHVFEMVNKSYYQLVGHRDVVGKAVRQALPEIIDQGFPHLLDEVRRTGKAFMGHSVGVKLQQQPGAPLIERYLDLVYQPVVDAAGNVAGIFAQGHDVTEQVHATAALRESDRRKDEFIAVLAHELRNPLAPIRQATHIARLARPEDDRRRNRALEIIERQLTHMTVLIDDLLDLSRISRGRLELRRARTELRTIVDSALESSLPALESKQHRLTVTLPEQPVHLDADPVRMAQVLSNLLTNAAKYTDPHGAIALEATVGHGQLRMTVRDNGIGLAPEDQQRIFGMFSQVRTALERAEGGLGIGLALSRGLVELHGGRIEAHSAGSGHGSEFIVTVPCDAGATAMPALPAATQHVAERARVLVADDNPDALETLALLLSSEGHDPHTAPDGERALDLARTLRPDVAVIDIGMPGMNGFDVARAIRAEPIGEQMVLIALTGWGQEQDRQRALASGFDYHCTKPVSIDDLLRLIDSPRPGARVPAPGAA</sequence>
<evidence type="ECO:0000256" key="4">
    <source>
        <dbReference type="ARBA" id="ARBA00022553"/>
    </source>
</evidence>
<dbReference type="FunFam" id="1.10.287.130:FF:000001">
    <property type="entry name" value="Two-component sensor histidine kinase"/>
    <property type="match status" value="1"/>
</dbReference>
<evidence type="ECO:0000256" key="6">
    <source>
        <dbReference type="ARBA" id="ARBA00022777"/>
    </source>
</evidence>
<keyword evidence="4 9" id="KW-0597">Phosphoprotein</keyword>
<dbReference type="InterPro" id="IPR003594">
    <property type="entry name" value="HATPase_dom"/>
</dbReference>
<dbReference type="CDD" id="cd00082">
    <property type="entry name" value="HisKA"/>
    <property type="match status" value="1"/>
</dbReference>
<feature type="domain" description="PAC" evidence="13">
    <location>
        <begin position="298"/>
        <end position="353"/>
    </location>
</feature>
<dbReference type="PANTHER" id="PTHR43547:SF2">
    <property type="entry name" value="HYBRID SIGNAL TRANSDUCTION HISTIDINE KINASE C"/>
    <property type="match status" value="1"/>
</dbReference>
<dbReference type="InterPro" id="IPR013656">
    <property type="entry name" value="PAS_4"/>
</dbReference>
<dbReference type="Gene3D" id="3.40.50.2300">
    <property type="match status" value="1"/>
</dbReference>
<dbReference type="SUPFAM" id="SSF52172">
    <property type="entry name" value="CheY-like"/>
    <property type="match status" value="1"/>
</dbReference>
<evidence type="ECO:0000256" key="10">
    <source>
        <dbReference type="SAM" id="MobiDB-lite"/>
    </source>
</evidence>
<dbReference type="EMBL" id="WSEL01000009">
    <property type="protein sequence ID" value="MVQ31361.1"/>
    <property type="molecule type" value="Genomic_DNA"/>
</dbReference>
<dbReference type="SUPFAM" id="SSF55785">
    <property type="entry name" value="PYP-like sensor domain (PAS domain)"/>
    <property type="match status" value="2"/>
</dbReference>
<dbReference type="Gene3D" id="1.10.287.130">
    <property type="match status" value="1"/>
</dbReference>
<dbReference type="InterPro" id="IPR036890">
    <property type="entry name" value="HATPase_C_sf"/>
</dbReference>
<dbReference type="InterPro" id="IPR000700">
    <property type="entry name" value="PAS-assoc_C"/>
</dbReference>
<keyword evidence="15" id="KW-1185">Reference proteome</keyword>
<comment type="catalytic activity">
    <reaction evidence="1">
        <text>ATP + protein L-histidine = ADP + protein N-phospho-L-histidine.</text>
        <dbReference type="EC" id="2.7.13.3"/>
    </reaction>
</comment>
<dbReference type="Pfam" id="PF08448">
    <property type="entry name" value="PAS_4"/>
    <property type="match status" value="1"/>
</dbReference>
<dbReference type="InterPro" id="IPR001789">
    <property type="entry name" value="Sig_transdc_resp-reg_receiver"/>
</dbReference>
<dbReference type="Pfam" id="PF00072">
    <property type="entry name" value="Response_reg"/>
    <property type="match status" value="1"/>
</dbReference>
<evidence type="ECO:0000256" key="2">
    <source>
        <dbReference type="ARBA" id="ARBA00004429"/>
    </source>
</evidence>
<dbReference type="Pfam" id="PF02518">
    <property type="entry name" value="HATPase_c"/>
    <property type="match status" value="1"/>
</dbReference>
<evidence type="ECO:0000256" key="7">
    <source>
        <dbReference type="ARBA" id="ARBA00023012"/>
    </source>
</evidence>
<evidence type="ECO:0000259" key="12">
    <source>
        <dbReference type="PROSITE" id="PS50110"/>
    </source>
</evidence>
<protein>
    <recommendedName>
        <fullName evidence="3">histidine kinase</fullName>
        <ecNumber evidence="3">2.7.13.3</ecNumber>
    </recommendedName>
</protein>
<dbReference type="InterPro" id="IPR004358">
    <property type="entry name" value="Sig_transdc_His_kin-like_C"/>
</dbReference>
<dbReference type="SUPFAM" id="SSF55874">
    <property type="entry name" value="ATPase domain of HSP90 chaperone/DNA topoisomerase II/histidine kinase"/>
    <property type="match status" value="1"/>
</dbReference>
<dbReference type="Proteomes" id="UP000469385">
    <property type="component" value="Unassembled WGS sequence"/>
</dbReference>
<dbReference type="PANTHER" id="PTHR43547">
    <property type="entry name" value="TWO-COMPONENT HISTIDINE KINASE"/>
    <property type="match status" value="1"/>
</dbReference>
<reference evidence="14 15" key="1">
    <citation type="submission" date="2019-12" db="EMBL/GenBank/DDBJ databases">
        <authorList>
            <person name="Huq M.A."/>
        </authorList>
    </citation>
    <scope>NUCLEOTIDE SEQUENCE [LARGE SCALE GENOMIC DNA]</scope>
    <source>
        <strain evidence="14 15">MAH-25</strain>
    </source>
</reference>
<evidence type="ECO:0000313" key="15">
    <source>
        <dbReference type="Proteomes" id="UP000469385"/>
    </source>
</evidence>
<dbReference type="InterPro" id="IPR011006">
    <property type="entry name" value="CheY-like_superfamily"/>
</dbReference>
<dbReference type="FunFam" id="3.30.565.10:FF:000006">
    <property type="entry name" value="Sensor histidine kinase WalK"/>
    <property type="match status" value="1"/>
</dbReference>
<dbReference type="InterPro" id="IPR003661">
    <property type="entry name" value="HisK_dim/P_dom"/>
</dbReference>
<feature type="domain" description="Histidine kinase" evidence="11">
    <location>
        <begin position="364"/>
        <end position="583"/>
    </location>
</feature>
<evidence type="ECO:0000256" key="5">
    <source>
        <dbReference type="ARBA" id="ARBA00022679"/>
    </source>
</evidence>
<organism evidence="14 15">
    <name type="scientific">Ramlibacter pinisoli</name>
    <dbReference type="NCBI Taxonomy" id="2682844"/>
    <lineage>
        <taxon>Bacteria</taxon>
        <taxon>Pseudomonadati</taxon>
        <taxon>Pseudomonadota</taxon>
        <taxon>Betaproteobacteria</taxon>
        <taxon>Burkholderiales</taxon>
        <taxon>Comamonadaceae</taxon>
        <taxon>Ramlibacter</taxon>
    </lineage>
</organism>
<comment type="caution">
    <text evidence="14">The sequence shown here is derived from an EMBL/GenBank/DDBJ whole genome shotgun (WGS) entry which is preliminary data.</text>
</comment>
<accession>A0A6N8IWL7</accession>
<comment type="subcellular location">
    <subcellularLocation>
        <location evidence="2">Cell inner membrane</location>
        <topology evidence="2">Multi-pass membrane protein</topology>
    </subcellularLocation>
</comment>